<feature type="domain" description="YdbS-like PH" evidence="1">
    <location>
        <begin position="2"/>
        <end position="48"/>
    </location>
</feature>
<dbReference type="InterPro" id="IPR005182">
    <property type="entry name" value="YdbS-like_PH"/>
</dbReference>
<dbReference type="Pfam" id="PF03703">
    <property type="entry name" value="bPH_2"/>
    <property type="match status" value="1"/>
</dbReference>
<comment type="caution">
    <text evidence="2">The sequence shown here is derived from an EMBL/GenBank/DDBJ whole genome shotgun (WGS) entry which is preliminary data.</text>
</comment>
<evidence type="ECO:0000313" key="2">
    <source>
        <dbReference type="EMBL" id="MBB5659946.1"/>
    </source>
</evidence>
<dbReference type="AlphaFoldDB" id="A0A7W9E6K1"/>
<dbReference type="EMBL" id="JACIJB010000001">
    <property type="protein sequence ID" value="MBB5659946.1"/>
    <property type="molecule type" value="Genomic_DNA"/>
</dbReference>
<organism evidence="2 3">
    <name type="scientific">Brevundimonas halotolerans</name>
    <dbReference type="NCBI Taxonomy" id="69670"/>
    <lineage>
        <taxon>Bacteria</taxon>
        <taxon>Pseudomonadati</taxon>
        <taxon>Pseudomonadota</taxon>
        <taxon>Alphaproteobacteria</taxon>
        <taxon>Caulobacterales</taxon>
        <taxon>Caulobacteraceae</taxon>
        <taxon>Brevundimonas</taxon>
    </lineage>
</organism>
<dbReference type="Proteomes" id="UP000548978">
    <property type="component" value="Unassembled WGS sequence"/>
</dbReference>
<evidence type="ECO:0000313" key="3">
    <source>
        <dbReference type="Proteomes" id="UP000548978"/>
    </source>
</evidence>
<proteinExistence type="predicted"/>
<reference evidence="2 3" key="1">
    <citation type="submission" date="2020-08" db="EMBL/GenBank/DDBJ databases">
        <title>Genomic Encyclopedia of Type Strains, Phase IV (KMG-IV): sequencing the most valuable type-strain genomes for metagenomic binning, comparative biology and taxonomic classification.</title>
        <authorList>
            <person name="Goeker M."/>
        </authorList>
    </citation>
    <scope>NUCLEOTIDE SEQUENCE [LARGE SCALE GENOMIC DNA]</scope>
    <source>
        <strain evidence="2 3">DSM 24448</strain>
    </source>
</reference>
<sequence>MQAVTVRRGPVQRLLGIATIRIDTAGGSGINGPHVHDIDESLAASFLRDLMERVEAHGRTGPGDDCNPD</sequence>
<accession>A0A7W9E6K1</accession>
<protein>
    <submittedName>
        <fullName evidence="2">Membrane protein YdbS with pleckstrin-like domain</fullName>
    </submittedName>
</protein>
<keyword evidence="3" id="KW-1185">Reference proteome</keyword>
<name>A0A7W9E6K1_9CAUL</name>
<gene>
    <name evidence="2" type="ORF">FHS65_000664</name>
</gene>
<evidence type="ECO:0000259" key="1">
    <source>
        <dbReference type="Pfam" id="PF03703"/>
    </source>
</evidence>